<name>A0A210Q4Q5_MIZYE</name>
<evidence type="ECO:0000313" key="3">
    <source>
        <dbReference type="EMBL" id="OWF43701.1"/>
    </source>
</evidence>
<dbReference type="Gene3D" id="2.30.29.30">
    <property type="entry name" value="Pleckstrin-homology domain (PH domain)/Phosphotyrosine-binding domain (PTB)"/>
    <property type="match status" value="1"/>
</dbReference>
<dbReference type="SUPFAM" id="SSF50729">
    <property type="entry name" value="PH domain-like"/>
    <property type="match status" value="1"/>
</dbReference>
<accession>A0A210Q4Q5</accession>
<feature type="domain" description="PID" evidence="2">
    <location>
        <begin position="212"/>
        <end position="295"/>
    </location>
</feature>
<dbReference type="EMBL" id="NEDP02005024">
    <property type="protein sequence ID" value="OWF43701.1"/>
    <property type="molecule type" value="Genomic_DNA"/>
</dbReference>
<dbReference type="InterPro" id="IPR051133">
    <property type="entry name" value="Adapter_Engulfment-Domain"/>
</dbReference>
<proteinExistence type="predicted"/>
<dbReference type="InterPro" id="IPR011993">
    <property type="entry name" value="PH-like_dom_sf"/>
</dbReference>
<dbReference type="Proteomes" id="UP000242188">
    <property type="component" value="Unassembled WGS sequence"/>
</dbReference>
<evidence type="ECO:0000256" key="1">
    <source>
        <dbReference type="SAM" id="MobiDB-lite"/>
    </source>
</evidence>
<dbReference type="PANTHER" id="PTHR11232">
    <property type="entry name" value="PHOSPHOTYROSINE INTERACTION DOMAIN-CONTAINING FAMILY MEMBER"/>
    <property type="match status" value="1"/>
</dbReference>
<dbReference type="STRING" id="6573.A0A210Q4Q5"/>
<organism evidence="3 4">
    <name type="scientific">Mizuhopecten yessoensis</name>
    <name type="common">Japanese scallop</name>
    <name type="synonym">Patinopecten yessoensis</name>
    <dbReference type="NCBI Taxonomy" id="6573"/>
    <lineage>
        <taxon>Eukaryota</taxon>
        <taxon>Metazoa</taxon>
        <taxon>Spiralia</taxon>
        <taxon>Lophotrochozoa</taxon>
        <taxon>Mollusca</taxon>
        <taxon>Bivalvia</taxon>
        <taxon>Autobranchia</taxon>
        <taxon>Pteriomorphia</taxon>
        <taxon>Pectinida</taxon>
        <taxon>Pectinoidea</taxon>
        <taxon>Pectinidae</taxon>
        <taxon>Mizuhopecten</taxon>
    </lineage>
</organism>
<dbReference type="InterPro" id="IPR006020">
    <property type="entry name" value="PTB/PI_dom"/>
</dbReference>
<sequence length="331" mass="36403">MSGAEDSSSVSSASEAMAGIIEDNSAVGETLNSEFYEDVLGRLDDLEISANLDIPDEENDEDSRNDDTNESIGAESSASDTSKDAKSEQGAQVAKTTKQEVSRSKSKTTPNKKPSVDSKDSKNIKSTGSVFSKLRRLTKSDKKSRKKPEESPLSEIKIEKLPQVFVAKYLGKKPTKGLFGLQHVRKPVDRMIGALKKDLSENEKVELPLTYVVVSSKGIEIREHAASRVKEVGNIGLVPIDFISYGVQDIKFWKVFTFIVVSELSSRAKTTECHAVLCDSDATARKMALSLAASFHVYKKKLNKEGKNNNFKVELRLPDELAEAFEEECDA</sequence>
<evidence type="ECO:0000259" key="2">
    <source>
        <dbReference type="Pfam" id="PF14719"/>
    </source>
</evidence>
<feature type="compositionally biased region" description="Acidic residues" evidence="1">
    <location>
        <begin position="54"/>
        <end position="64"/>
    </location>
</feature>
<dbReference type="AlphaFoldDB" id="A0A210Q4Q5"/>
<dbReference type="PANTHER" id="PTHR11232:SF57">
    <property type="entry name" value="RE46159P"/>
    <property type="match status" value="1"/>
</dbReference>
<feature type="compositionally biased region" description="Basic and acidic residues" evidence="1">
    <location>
        <begin position="114"/>
        <end position="123"/>
    </location>
</feature>
<feature type="region of interest" description="Disordered" evidence="1">
    <location>
        <begin position="48"/>
        <end position="127"/>
    </location>
</feature>
<dbReference type="Pfam" id="PF14719">
    <property type="entry name" value="PID_2"/>
    <property type="match status" value="1"/>
</dbReference>
<protein>
    <recommendedName>
        <fullName evidence="2">PID domain-containing protein</fullName>
    </recommendedName>
</protein>
<evidence type="ECO:0000313" key="4">
    <source>
        <dbReference type="Proteomes" id="UP000242188"/>
    </source>
</evidence>
<dbReference type="OrthoDB" id="9994289at2759"/>
<gene>
    <name evidence="3" type="ORF">KP79_PYT04225</name>
</gene>
<keyword evidence="4" id="KW-1185">Reference proteome</keyword>
<reference evidence="3 4" key="1">
    <citation type="journal article" date="2017" name="Nat. Ecol. Evol.">
        <title>Scallop genome provides insights into evolution of bilaterian karyotype and development.</title>
        <authorList>
            <person name="Wang S."/>
            <person name="Zhang J."/>
            <person name="Jiao W."/>
            <person name="Li J."/>
            <person name="Xun X."/>
            <person name="Sun Y."/>
            <person name="Guo X."/>
            <person name="Huan P."/>
            <person name="Dong B."/>
            <person name="Zhang L."/>
            <person name="Hu X."/>
            <person name="Sun X."/>
            <person name="Wang J."/>
            <person name="Zhao C."/>
            <person name="Wang Y."/>
            <person name="Wang D."/>
            <person name="Huang X."/>
            <person name="Wang R."/>
            <person name="Lv J."/>
            <person name="Li Y."/>
            <person name="Zhang Z."/>
            <person name="Liu B."/>
            <person name="Lu W."/>
            <person name="Hui Y."/>
            <person name="Liang J."/>
            <person name="Zhou Z."/>
            <person name="Hou R."/>
            <person name="Li X."/>
            <person name="Liu Y."/>
            <person name="Li H."/>
            <person name="Ning X."/>
            <person name="Lin Y."/>
            <person name="Zhao L."/>
            <person name="Xing Q."/>
            <person name="Dou J."/>
            <person name="Li Y."/>
            <person name="Mao J."/>
            <person name="Guo H."/>
            <person name="Dou H."/>
            <person name="Li T."/>
            <person name="Mu C."/>
            <person name="Jiang W."/>
            <person name="Fu Q."/>
            <person name="Fu X."/>
            <person name="Miao Y."/>
            <person name="Liu J."/>
            <person name="Yu Q."/>
            <person name="Li R."/>
            <person name="Liao H."/>
            <person name="Li X."/>
            <person name="Kong Y."/>
            <person name="Jiang Z."/>
            <person name="Chourrout D."/>
            <person name="Li R."/>
            <person name="Bao Z."/>
        </authorList>
    </citation>
    <scope>NUCLEOTIDE SEQUENCE [LARGE SCALE GENOMIC DNA]</scope>
    <source>
        <strain evidence="3 4">PY_sf001</strain>
    </source>
</reference>
<comment type="caution">
    <text evidence="3">The sequence shown here is derived from an EMBL/GenBank/DDBJ whole genome shotgun (WGS) entry which is preliminary data.</text>
</comment>